<dbReference type="Pfam" id="PF13393">
    <property type="entry name" value="tRNA-synt_His"/>
    <property type="match status" value="1"/>
</dbReference>
<dbReference type="InterPro" id="IPR015807">
    <property type="entry name" value="His-tRNA-ligase"/>
</dbReference>
<keyword evidence="12" id="KW-1185">Reference proteome</keyword>
<dbReference type="GO" id="GO:0005829">
    <property type="term" value="C:cytosol"/>
    <property type="evidence" value="ECO:0007669"/>
    <property type="project" value="TreeGrafter"/>
</dbReference>
<organism evidence="11 12">
    <name type="scientific">Pristionchus fissidentatus</name>
    <dbReference type="NCBI Taxonomy" id="1538716"/>
    <lineage>
        <taxon>Eukaryota</taxon>
        <taxon>Metazoa</taxon>
        <taxon>Ecdysozoa</taxon>
        <taxon>Nematoda</taxon>
        <taxon>Chromadorea</taxon>
        <taxon>Rhabditida</taxon>
        <taxon>Rhabditina</taxon>
        <taxon>Diplogasteromorpha</taxon>
        <taxon>Diplogasteroidea</taxon>
        <taxon>Neodiplogasteridae</taxon>
        <taxon>Pristionchus</taxon>
    </lineage>
</organism>
<dbReference type="FunFam" id="3.30.930.10:FF:000061">
    <property type="entry name" value="Histidine--tRNA ligase, cytoplasmic"/>
    <property type="match status" value="1"/>
</dbReference>
<feature type="binding site" evidence="9">
    <location>
        <begin position="141"/>
        <end position="143"/>
    </location>
    <ligand>
        <name>L-histidine</name>
        <dbReference type="ChEBI" id="CHEBI:57595"/>
    </ligand>
</feature>
<evidence type="ECO:0000313" key="11">
    <source>
        <dbReference type="EMBL" id="GMT26052.1"/>
    </source>
</evidence>
<dbReference type="PROSITE" id="PS50862">
    <property type="entry name" value="AA_TRNA_LIGASE_II"/>
    <property type="match status" value="1"/>
</dbReference>
<evidence type="ECO:0000256" key="9">
    <source>
        <dbReference type="PIRSR" id="PIRSR001549-1"/>
    </source>
</evidence>
<accession>A0AAV5W7I6</accession>
<dbReference type="NCBIfam" id="TIGR00442">
    <property type="entry name" value="hisS"/>
    <property type="match status" value="1"/>
</dbReference>
<keyword evidence="6" id="KW-0648">Protein biosynthesis</keyword>
<evidence type="ECO:0000256" key="3">
    <source>
        <dbReference type="ARBA" id="ARBA00022598"/>
    </source>
</evidence>
<dbReference type="SUPFAM" id="SSF52954">
    <property type="entry name" value="Class II aaRS ABD-related"/>
    <property type="match status" value="1"/>
</dbReference>
<dbReference type="Pfam" id="PF03129">
    <property type="entry name" value="HGTP_anticodon"/>
    <property type="match status" value="1"/>
</dbReference>
<dbReference type="Gene3D" id="3.40.50.800">
    <property type="entry name" value="Anticodon-binding domain"/>
    <property type="match status" value="1"/>
</dbReference>
<dbReference type="CDD" id="cd00859">
    <property type="entry name" value="HisRS_anticodon"/>
    <property type="match status" value="1"/>
</dbReference>
<evidence type="ECO:0000256" key="2">
    <source>
        <dbReference type="ARBA" id="ARBA00012815"/>
    </source>
</evidence>
<keyword evidence="5" id="KW-0067">ATP-binding</keyword>
<feature type="binding site" evidence="9">
    <location>
        <begin position="347"/>
        <end position="348"/>
    </location>
    <ligand>
        <name>L-histidine</name>
        <dbReference type="ChEBI" id="CHEBI:57595"/>
    </ligand>
</feature>
<keyword evidence="4" id="KW-0547">Nucleotide-binding</keyword>
<dbReference type="GO" id="GO:0005524">
    <property type="term" value="F:ATP binding"/>
    <property type="evidence" value="ECO:0007669"/>
    <property type="project" value="UniProtKB-KW"/>
</dbReference>
<evidence type="ECO:0000256" key="1">
    <source>
        <dbReference type="ARBA" id="ARBA00008226"/>
    </source>
</evidence>
<dbReference type="GO" id="GO:0005739">
    <property type="term" value="C:mitochondrion"/>
    <property type="evidence" value="ECO:0007669"/>
    <property type="project" value="TreeGrafter"/>
</dbReference>
<name>A0AAV5W7I6_9BILA</name>
<dbReference type="InterPro" id="IPR036621">
    <property type="entry name" value="Anticodon-bd_dom_sf"/>
</dbReference>
<dbReference type="GO" id="GO:0004821">
    <property type="term" value="F:histidine-tRNA ligase activity"/>
    <property type="evidence" value="ECO:0007669"/>
    <property type="project" value="UniProtKB-EC"/>
</dbReference>
<feature type="binding site" evidence="9">
    <location>
        <position position="184"/>
    </location>
    <ligand>
        <name>L-histidine</name>
        <dbReference type="ChEBI" id="CHEBI:57595"/>
    </ligand>
</feature>
<dbReference type="PANTHER" id="PTHR11476">
    <property type="entry name" value="HISTIDYL-TRNA SYNTHETASE"/>
    <property type="match status" value="1"/>
</dbReference>
<dbReference type="FunFam" id="3.40.50.800:FF:000008">
    <property type="entry name" value="histidine--tRNA ligase, cytoplasmic isoform X1"/>
    <property type="match status" value="1"/>
</dbReference>
<dbReference type="Proteomes" id="UP001432322">
    <property type="component" value="Unassembled WGS sequence"/>
</dbReference>
<evidence type="ECO:0000259" key="10">
    <source>
        <dbReference type="PROSITE" id="PS50862"/>
    </source>
</evidence>
<dbReference type="GO" id="GO:0003723">
    <property type="term" value="F:RNA binding"/>
    <property type="evidence" value="ECO:0007669"/>
    <property type="project" value="TreeGrafter"/>
</dbReference>
<dbReference type="Gene3D" id="3.30.930.10">
    <property type="entry name" value="Bira Bifunctional Protein, Domain 2"/>
    <property type="match status" value="1"/>
</dbReference>
<feature type="binding site" evidence="9">
    <location>
        <position position="188"/>
    </location>
    <ligand>
        <name>L-histidine</name>
        <dbReference type="ChEBI" id="CHEBI:57595"/>
    </ligand>
</feature>
<evidence type="ECO:0000313" key="12">
    <source>
        <dbReference type="Proteomes" id="UP001432322"/>
    </source>
</evidence>
<evidence type="ECO:0000256" key="5">
    <source>
        <dbReference type="ARBA" id="ARBA00022840"/>
    </source>
</evidence>
<comment type="catalytic activity">
    <reaction evidence="8">
        <text>tRNA(His) + L-histidine + ATP = L-histidyl-tRNA(His) + AMP + diphosphate + H(+)</text>
        <dbReference type="Rhea" id="RHEA:17313"/>
        <dbReference type="Rhea" id="RHEA-COMP:9665"/>
        <dbReference type="Rhea" id="RHEA-COMP:9689"/>
        <dbReference type="ChEBI" id="CHEBI:15378"/>
        <dbReference type="ChEBI" id="CHEBI:30616"/>
        <dbReference type="ChEBI" id="CHEBI:33019"/>
        <dbReference type="ChEBI" id="CHEBI:57595"/>
        <dbReference type="ChEBI" id="CHEBI:78442"/>
        <dbReference type="ChEBI" id="CHEBI:78527"/>
        <dbReference type="ChEBI" id="CHEBI:456215"/>
        <dbReference type="EC" id="6.1.1.21"/>
    </reaction>
</comment>
<dbReference type="InterPro" id="IPR004516">
    <property type="entry name" value="HisRS/HisZ"/>
</dbReference>
<gene>
    <name evidence="11" type="ORF">PFISCL1PPCAC_17349</name>
</gene>
<reference evidence="11" key="1">
    <citation type="submission" date="2023-10" db="EMBL/GenBank/DDBJ databases">
        <title>Genome assembly of Pristionchus species.</title>
        <authorList>
            <person name="Yoshida K."/>
            <person name="Sommer R.J."/>
        </authorList>
    </citation>
    <scope>NUCLEOTIDE SEQUENCE</scope>
    <source>
        <strain evidence="11">RS5133</strain>
    </source>
</reference>
<evidence type="ECO:0000256" key="4">
    <source>
        <dbReference type="ARBA" id="ARBA00022741"/>
    </source>
</evidence>
<dbReference type="InterPro" id="IPR006195">
    <property type="entry name" value="aa-tRNA-synth_II"/>
</dbReference>
<keyword evidence="3" id="KW-0436">Ligase</keyword>
<dbReference type="InterPro" id="IPR041715">
    <property type="entry name" value="HisRS-like_core"/>
</dbReference>
<dbReference type="EMBL" id="BTSY01000004">
    <property type="protein sequence ID" value="GMT26052.1"/>
    <property type="molecule type" value="Genomic_DNA"/>
</dbReference>
<proteinExistence type="inferred from homology"/>
<feature type="domain" description="Aminoacyl-transfer RNA synthetases class-II family profile" evidence="10">
    <location>
        <begin position="47"/>
        <end position="414"/>
    </location>
</feature>
<protein>
    <recommendedName>
        <fullName evidence="2">histidine--tRNA ligase</fullName>
        <ecNumber evidence="2">6.1.1.21</ecNumber>
    </recommendedName>
</protein>
<feature type="binding site" evidence="9">
    <location>
        <position position="168"/>
    </location>
    <ligand>
        <name>L-histidine</name>
        <dbReference type="ChEBI" id="CHEBI:57595"/>
    </ligand>
</feature>
<dbReference type="InterPro" id="IPR045864">
    <property type="entry name" value="aa-tRNA-synth_II/BPL/LPL"/>
</dbReference>
<dbReference type="GO" id="GO:0032543">
    <property type="term" value="P:mitochondrial translation"/>
    <property type="evidence" value="ECO:0007669"/>
    <property type="project" value="TreeGrafter"/>
</dbReference>
<feature type="non-terminal residue" evidence="11">
    <location>
        <position position="1"/>
    </location>
</feature>
<dbReference type="InterPro" id="IPR004154">
    <property type="entry name" value="Anticodon-bd"/>
</dbReference>
<dbReference type="InterPro" id="IPR033656">
    <property type="entry name" value="HisRS_anticodon"/>
</dbReference>
<evidence type="ECO:0000256" key="6">
    <source>
        <dbReference type="ARBA" id="ARBA00022917"/>
    </source>
</evidence>
<dbReference type="PIRSF" id="PIRSF001549">
    <property type="entry name" value="His-tRNA_synth"/>
    <property type="match status" value="1"/>
</dbReference>
<sequence>NVVLSAACTRNLSNTYTMLRSFSRSFATVVYTHRSGRKIKEKVAAMLAKKKQLGEETSEKPGKFVLKCPKGTRDYGAKPMAAREEVLKKVTDTFKRHGAETIETPVFELREVLLGKYGEEGGKLVYDLKDQGGELLCLRYDLTVPFARFLAMNNVEKMKRYQIARVYRRDQPVMTRGRYREFYQCDYDIAGVYESMLPEADCIKIVDEVLSAMNLGEYVIKLNHRLMLDGMFAVIGADDSQFKSVCASVDKLDKEPWEKVEEELIKERGLSPESAARLGAFVRFRELNPDLDNVAVLDQMMQIKELAANPQFKKGVEEIKLLLTYCADFGVSNAVRVEPSLARGLDYYTGAIYEAVIPNGLEGVTDESGLPVGVGSVAGGGRYDNLVGMFAANKKKSVPCCGISFGIERLFAIMEAKNAAEQTAIRTTSTQVFVASAQKNLLSLRMRQMAQLWSWGFAAELDYKANPKMLNQIQYAEKNGIPLVLIIGEQEQKDGIVKLRNTVTREETPVKFDDLQATLTEMLKA</sequence>
<dbReference type="CDD" id="cd00773">
    <property type="entry name" value="HisRS-like_core"/>
    <property type="match status" value="1"/>
</dbReference>
<dbReference type="PANTHER" id="PTHR11476:SF7">
    <property type="entry name" value="HISTIDINE--TRNA LIGASE"/>
    <property type="match status" value="1"/>
</dbReference>
<comment type="similarity">
    <text evidence="1">Belongs to the class-II aminoacyl-tRNA synthetase family.</text>
</comment>
<dbReference type="EC" id="6.1.1.21" evidence="2"/>
<keyword evidence="7" id="KW-0030">Aminoacyl-tRNA synthetase</keyword>
<feature type="binding site" evidence="9">
    <location>
        <position position="343"/>
    </location>
    <ligand>
        <name>L-histidine</name>
        <dbReference type="ChEBI" id="CHEBI:57595"/>
    </ligand>
</feature>
<evidence type="ECO:0000256" key="8">
    <source>
        <dbReference type="ARBA" id="ARBA00047639"/>
    </source>
</evidence>
<dbReference type="AlphaFoldDB" id="A0AAV5W7I6"/>
<dbReference type="GO" id="GO:0002119">
    <property type="term" value="P:nematode larval development"/>
    <property type="evidence" value="ECO:0007669"/>
    <property type="project" value="TreeGrafter"/>
</dbReference>
<comment type="caution">
    <text evidence="11">The sequence shown here is derived from an EMBL/GenBank/DDBJ whole genome shotgun (WGS) entry which is preliminary data.</text>
</comment>
<dbReference type="SUPFAM" id="SSF55681">
    <property type="entry name" value="Class II aaRS and biotin synthetases"/>
    <property type="match status" value="1"/>
</dbReference>
<evidence type="ECO:0000256" key="7">
    <source>
        <dbReference type="ARBA" id="ARBA00023146"/>
    </source>
</evidence>
<dbReference type="GO" id="GO:0006427">
    <property type="term" value="P:histidyl-tRNA aminoacylation"/>
    <property type="evidence" value="ECO:0007669"/>
    <property type="project" value="InterPro"/>
</dbReference>